<dbReference type="PANTHER" id="PTHR34649">
    <property type="entry name" value="CILIA- AND FLAGELLA-ASSOCIATED PROTEIN 99"/>
    <property type="match status" value="1"/>
</dbReference>
<feature type="region of interest" description="Disordered" evidence="2">
    <location>
        <begin position="396"/>
        <end position="434"/>
    </location>
</feature>
<accession>A0A7S4F602</accession>
<sequence length="434" mass="50010">MLAAYEQELRDSSEFDAWQARMRAEDEEQRLAEVERRRIETLLADEEAKEARLRAVNEKRAIAGAMKLESDANAVKREQEAEAMRLQQKALVLDVQAQRERPAQAAEEMVRQNHLKAKELREEKEALEERAAAEAAAEAERRADLIRQIRALELVPKVRVKTVDPTYTPQHGLLEEMSLAELRERLNSVELERQREEEAKRNDIISAKKERDDDLRRRMERLSAMRELSAQQATSKRELAKRAQKEAEAQRQGRLAEAQMKVNAQMEAKRAARAREEARLAEELKQIKLKKAFLDADKEAVERSKFESLQGGARRELIARQETGIKNATNAAKIHDKETAQRLLNLQQEREIHEAFLRDYERRASEHQYDSNIAEDTLQASRQMLKARLGLGVKTGLPTSSSWMQNTRQPLQNTGRPFDDTLQQTAPRVRTAEN</sequence>
<evidence type="ECO:0000313" key="3">
    <source>
        <dbReference type="EMBL" id="CAE0774517.1"/>
    </source>
</evidence>
<dbReference type="AlphaFoldDB" id="A0A7S4F602"/>
<feature type="coiled-coil region" evidence="1">
    <location>
        <begin position="230"/>
        <end position="286"/>
    </location>
</feature>
<feature type="compositionally biased region" description="Polar residues" evidence="2">
    <location>
        <begin position="397"/>
        <end position="426"/>
    </location>
</feature>
<proteinExistence type="predicted"/>
<organism evidence="3">
    <name type="scientific">Chrysotila carterae</name>
    <name type="common">Marine alga</name>
    <name type="synonym">Syracosphaera carterae</name>
    <dbReference type="NCBI Taxonomy" id="13221"/>
    <lineage>
        <taxon>Eukaryota</taxon>
        <taxon>Haptista</taxon>
        <taxon>Haptophyta</taxon>
        <taxon>Prymnesiophyceae</taxon>
        <taxon>Isochrysidales</taxon>
        <taxon>Isochrysidaceae</taxon>
        <taxon>Chrysotila</taxon>
    </lineage>
</organism>
<evidence type="ECO:0008006" key="4">
    <source>
        <dbReference type="Google" id="ProtNLM"/>
    </source>
</evidence>
<dbReference type="InterPro" id="IPR039341">
    <property type="entry name" value="CFAP99"/>
</dbReference>
<protein>
    <recommendedName>
        <fullName evidence="4">Trichohyalin-plectin-homology domain-containing protein</fullName>
    </recommendedName>
</protein>
<gene>
    <name evidence="3" type="ORF">PCAR00345_LOCUS27151</name>
</gene>
<evidence type="ECO:0000256" key="1">
    <source>
        <dbReference type="SAM" id="Coils"/>
    </source>
</evidence>
<evidence type="ECO:0000256" key="2">
    <source>
        <dbReference type="SAM" id="MobiDB-lite"/>
    </source>
</evidence>
<name>A0A7S4F602_CHRCT</name>
<reference evidence="3" key="1">
    <citation type="submission" date="2021-01" db="EMBL/GenBank/DDBJ databases">
        <authorList>
            <person name="Corre E."/>
            <person name="Pelletier E."/>
            <person name="Niang G."/>
            <person name="Scheremetjew M."/>
            <person name="Finn R."/>
            <person name="Kale V."/>
            <person name="Holt S."/>
            <person name="Cochrane G."/>
            <person name="Meng A."/>
            <person name="Brown T."/>
            <person name="Cohen L."/>
        </authorList>
    </citation>
    <scope>NUCLEOTIDE SEQUENCE</scope>
    <source>
        <strain evidence="3">CCMP645</strain>
    </source>
</reference>
<keyword evidence="1" id="KW-0175">Coiled coil</keyword>
<dbReference type="PANTHER" id="PTHR34649:SF1">
    <property type="entry name" value="CILIA- AND FLAGELLA-ASSOCIATED PROTEIN 99"/>
    <property type="match status" value="1"/>
</dbReference>
<dbReference type="EMBL" id="HBIZ01042480">
    <property type="protein sequence ID" value="CAE0774517.1"/>
    <property type="molecule type" value="Transcribed_RNA"/>
</dbReference>
<feature type="coiled-coil region" evidence="1">
    <location>
        <begin position="17"/>
        <end position="143"/>
    </location>
</feature>